<gene>
    <name evidence="1" type="primary">brxC</name>
    <name evidence="1" type="ORF">IPV69_24745</name>
</gene>
<organism evidence="1 2">
    <name type="scientific">Humisphaera borealis</name>
    <dbReference type="NCBI Taxonomy" id="2807512"/>
    <lineage>
        <taxon>Bacteria</taxon>
        <taxon>Pseudomonadati</taxon>
        <taxon>Planctomycetota</taxon>
        <taxon>Phycisphaerae</taxon>
        <taxon>Tepidisphaerales</taxon>
        <taxon>Tepidisphaeraceae</taxon>
        <taxon>Humisphaera</taxon>
    </lineage>
</organism>
<sequence length="1147" mass="124685">MKNREVFQRDPAATKLLNDGVAAVGEARTPKELETLRYELEQFVCEGQYKAGIVRILESYLGSVDATVQPAAWISGFYGSGKSHLEKMLRHLWIDTKFDDGATARGLARLPAEVTDLLKELSTLGKRCGGLHAAAGTLPSGGGNSVRLTVLAIIFRSKGLPETLPQARFCLWLQKAGIYAKVRKTVEAAGKDFLRELQDLYVSPVLAKALLAADSDFAPDDKQARATLRAQFPVVADVSTAEFIGYVREVLADGGQTPATVIVLDEVQLFIGDSAQRSTDVQEVAEALCKQLDSRVMLIGAGQTALAGSLPLLQRLRGRFTIPVELSDIDVETVTRRVVLAKKADKVKAVQECLDSHAGEIDRQLAGTAIAVRTEDRGIIVEDYPLLPVRRRFWEKALQAVDAPGTTAQLRTQLRIVYDAVRDTAERPLGNVVPADFIFEQLQPDLLRTGVLLREIDETIRKLDDGTPDGKLARRLCGLIFLVRKLPREAAADIGVRATPATLADLLVSDLGSDGAMYRREVPRILDRLVHEGKLIKLDDGYGLQTRESSEWDREFRNRQTKLLADVSGIGGKRSALLAAAFNEAVGGIKLVHGKSKEPRKLVLHFGDTPPATKGHEIPVWVRDGWGEAECTVVNDARAAGADSPIVYVFVPKASADDLKKAIIDFESAKATIDFKGTPSTAEGREARDAMGARIREAEARRDEIIGQVVDGSKVFQGGGTEMFQLNLVEKVKSAAEASLDRLFPSFRDADHDRWDSVINRAKNGDEDALKAVGFTDKPEKHPVCSAILSSVGSGKKGKDVRSAFEDSPYGWPRDAVDAGLIVLHTVGHLRAIYNSNPLAVGQLDQAKVSTTEFRVESATLDVAQKIRLRKLYQTVGITCKPGEEAVQAGPFLVKLIELANRSGGDAPMPARPNTVHIDNLRALAGNEQLTEILKGHDPLAKQVKDWAAAADLAAKRKPAWDTLGKLLAHAAPLPEATELQTQADAVREERRLLDASDPVPAIHKAVASLQRAAVNKAHSEFVTLFSREKAALEANDNWKKLTPAQQQKILADESIDGLPTLDVSDDAALLRCLDECPLTSWKTRTNALPQQFSSAGLTAAKLLEPATQRVHLTSATLKTPSEVKAWLAKTELELLAKLTDGPVVVS</sequence>
<dbReference type="AlphaFoldDB" id="A0A7M2WVY3"/>
<dbReference type="NCBIfam" id="NF033441">
    <property type="entry name" value="BREX_BrxC"/>
    <property type="match status" value="1"/>
</dbReference>
<dbReference type="Proteomes" id="UP000593765">
    <property type="component" value="Chromosome"/>
</dbReference>
<reference evidence="1 2" key="1">
    <citation type="submission" date="2020-10" db="EMBL/GenBank/DDBJ databases">
        <title>Wide distribution of Phycisphaera-like planctomycetes from WD2101 soil group in peatlands and genome analysis of the first cultivated representative.</title>
        <authorList>
            <person name="Dedysh S.N."/>
            <person name="Beletsky A.V."/>
            <person name="Ivanova A."/>
            <person name="Kulichevskaya I.S."/>
            <person name="Suzina N.E."/>
            <person name="Philippov D.A."/>
            <person name="Rakitin A.L."/>
            <person name="Mardanov A.V."/>
            <person name="Ravin N.V."/>
        </authorList>
    </citation>
    <scope>NUCLEOTIDE SEQUENCE [LARGE SCALE GENOMIC DNA]</scope>
    <source>
        <strain evidence="1 2">M1803</strain>
    </source>
</reference>
<dbReference type="EMBL" id="CP063458">
    <property type="protein sequence ID" value="QOV89372.1"/>
    <property type="molecule type" value="Genomic_DNA"/>
</dbReference>
<proteinExistence type="predicted"/>
<name>A0A7M2WVY3_9BACT</name>
<evidence type="ECO:0000313" key="1">
    <source>
        <dbReference type="EMBL" id="QOV89372.1"/>
    </source>
</evidence>
<dbReference type="InterPro" id="IPR027417">
    <property type="entry name" value="P-loop_NTPase"/>
</dbReference>
<protein>
    <submittedName>
        <fullName evidence="1">BREX system P-loop protein BrxC</fullName>
    </submittedName>
</protein>
<keyword evidence="2" id="KW-1185">Reference proteome</keyword>
<evidence type="ECO:0000313" key="2">
    <source>
        <dbReference type="Proteomes" id="UP000593765"/>
    </source>
</evidence>
<accession>A0A7M2WVY3</accession>
<dbReference type="RefSeq" id="WP_206292407.1">
    <property type="nucleotide sequence ID" value="NZ_CP063458.1"/>
</dbReference>
<dbReference type="InterPro" id="IPR047679">
    <property type="entry name" value="BREX_BrxC"/>
</dbReference>
<dbReference type="SUPFAM" id="SSF52540">
    <property type="entry name" value="P-loop containing nucleoside triphosphate hydrolases"/>
    <property type="match status" value="1"/>
</dbReference>
<dbReference type="KEGG" id="hbs:IPV69_24745"/>